<evidence type="ECO:0000256" key="2">
    <source>
        <dbReference type="SAM" id="MobiDB-lite"/>
    </source>
</evidence>
<keyword evidence="1" id="KW-0597">Phosphoprotein</keyword>
<dbReference type="KEGG" id="atq:GH723_16920"/>
<dbReference type="SUPFAM" id="SSF49879">
    <property type="entry name" value="SMAD/FHA domain"/>
    <property type="match status" value="1"/>
</dbReference>
<reference evidence="4 5" key="1">
    <citation type="submission" date="2019-11" db="EMBL/GenBank/DDBJ databases">
        <authorList>
            <person name="He Y."/>
        </authorList>
    </citation>
    <scope>NUCLEOTIDE SEQUENCE [LARGE SCALE GENOMIC DNA]</scope>
    <source>
        <strain evidence="4 5">SCSIO 58843</strain>
    </source>
</reference>
<dbReference type="PANTHER" id="PTHR23308">
    <property type="entry name" value="NUCLEAR INHIBITOR OF PROTEIN PHOSPHATASE-1"/>
    <property type="match status" value="1"/>
</dbReference>
<dbReference type="CDD" id="cd00060">
    <property type="entry name" value="FHA"/>
    <property type="match status" value="1"/>
</dbReference>
<name>A0A5Q2RLC2_9ACTN</name>
<accession>A0A5Q2RLC2</accession>
<protein>
    <submittedName>
        <fullName evidence="4">FHA domain-containing protein</fullName>
    </submittedName>
</protein>
<dbReference type="EMBL" id="CP045851">
    <property type="protein sequence ID" value="QGG96643.1"/>
    <property type="molecule type" value="Genomic_DNA"/>
</dbReference>
<dbReference type="InterPro" id="IPR050923">
    <property type="entry name" value="Cell_Proc_Reg/RNA_Proc"/>
</dbReference>
<keyword evidence="5" id="KW-1185">Reference proteome</keyword>
<feature type="domain" description="FHA" evidence="3">
    <location>
        <begin position="88"/>
        <end position="137"/>
    </location>
</feature>
<dbReference type="RefSeq" id="WP_153760747.1">
    <property type="nucleotide sequence ID" value="NZ_CP045851.1"/>
</dbReference>
<dbReference type="Proteomes" id="UP000334019">
    <property type="component" value="Chromosome"/>
</dbReference>
<evidence type="ECO:0000256" key="1">
    <source>
        <dbReference type="ARBA" id="ARBA00022553"/>
    </source>
</evidence>
<dbReference type="Pfam" id="PF00498">
    <property type="entry name" value="FHA"/>
    <property type="match status" value="1"/>
</dbReference>
<evidence type="ECO:0000259" key="3">
    <source>
        <dbReference type="PROSITE" id="PS50006"/>
    </source>
</evidence>
<dbReference type="AlphaFoldDB" id="A0A5Q2RLC2"/>
<proteinExistence type="predicted"/>
<dbReference type="InterPro" id="IPR008984">
    <property type="entry name" value="SMAD_FHA_dom_sf"/>
</dbReference>
<sequence length="159" mass="17236">MSEPLLDILKYCLLALLYLFFLRVLQAVWVEVSGPKQRAARSARPRQAAAPAAPSGRAKGRRGAAPSVLRVIEPEAERGRSFPLADELTVGRAAGCQVTLDDTYVSQLHARVFRREGKLFVEDLGSTNGTYLNRAKVAGPMVMSSGDRLQVGSVVLELA</sequence>
<dbReference type="InterPro" id="IPR000253">
    <property type="entry name" value="FHA_dom"/>
</dbReference>
<dbReference type="PROSITE" id="PS50006">
    <property type="entry name" value="FHA_DOMAIN"/>
    <property type="match status" value="1"/>
</dbReference>
<dbReference type="Gene3D" id="2.60.200.20">
    <property type="match status" value="1"/>
</dbReference>
<feature type="region of interest" description="Disordered" evidence="2">
    <location>
        <begin position="40"/>
        <end position="66"/>
    </location>
</feature>
<dbReference type="SMART" id="SM00240">
    <property type="entry name" value="FHA"/>
    <property type="match status" value="1"/>
</dbReference>
<evidence type="ECO:0000313" key="5">
    <source>
        <dbReference type="Proteomes" id="UP000334019"/>
    </source>
</evidence>
<evidence type="ECO:0000313" key="4">
    <source>
        <dbReference type="EMBL" id="QGG96643.1"/>
    </source>
</evidence>
<feature type="compositionally biased region" description="Low complexity" evidence="2">
    <location>
        <begin position="45"/>
        <end position="66"/>
    </location>
</feature>
<gene>
    <name evidence="4" type="ORF">GH723_16920</name>
</gene>
<organism evidence="4 5">
    <name type="scientific">Actinomarinicola tropica</name>
    <dbReference type="NCBI Taxonomy" id="2789776"/>
    <lineage>
        <taxon>Bacteria</taxon>
        <taxon>Bacillati</taxon>
        <taxon>Actinomycetota</taxon>
        <taxon>Acidimicrobiia</taxon>
        <taxon>Acidimicrobiales</taxon>
        <taxon>Iamiaceae</taxon>
        <taxon>Actinomarinicola</taxon>
    </lineage>
</organism>